<evidence type="ECO:0000256" key="2">
    <source>
        <dbReference type="ARBA" id="ARBA00008130"/>
    </source>
</evidence>
<comment type="caution">
    <text evidence="7">The sequence shown here is derived from an EMBL/GenBank/DDBJ whole genome shotgun (WGS) entry which is preliminary data.</text>
</comment>
<evidence type="ECO:0000256" key="5">
    <source>
        <dbReference type="ARBA" id="ARBA00023136"/>
    </source>
</evidence>
<comment type="subcellular location">
    <subcellularLocation>
        <location evidence="1">Membrane</location>
        <topology evidence="1">Multi-pass membrane protein</topology>
    </subcellularLocation>
</comment>
<evidence type="ECO:0000256" key="3">
    <source>
        <dbReference type="ARBA" id="ARBA00022692"/>
    </source>
</evidence>
<feature type="transmembrane region" description="Helical" evidence="6">
    <location>
        <begin position="162"/>
        <end position="182"/>
    </location>
</feature>
<keyword evidence="5 6" id="KW-0472">Membrane</keyword>
<name>A0A813JHN1_POLGL</name>
<evidence type="ECO:0000256" key="1">
    <source>
        <dbReference type="ARBA" id="ARBA00004141"/>
    </source>
</evidence>
<feature type="transmembrane region" description="Helical" evidence="6">
    <location>
        <begin position="194"/>
        <end position="211"/>
    </location>
</feature>
<keyword evidence="4 6" id="KW-1133">Transmembrane helix</keyword>
<accession>A0A813JHN1</accession>
<dbReference type="SUPFAM" id="SSF81321">
    <property type="entry name" value="Family A G protein-coupled receptor-like"/>
    <property type="match status" value="1"/>
</dbReference>
<evidence type="ECO:0000313" key="8">
    <source>
        <dbReference type="Proteomes" id="UP000626109"/>
    </source>
</evidence>
<proteinExistence type="inferred from homology"/>
<keyword evidence="3 6" id="KW-0812">Transmembrane</keyword>
<dbReference type="GO" id="GO:0016020">
    <property type="term" value="C:membrane"/>
    <property type="evidence" value="ECO:0007669"/>
    <property type="project" value="UniProtKB-SubCell"/>
</dbReference>
<evidence type="ECO:0000256" key="4">
    <source>
        <dbReference type="ARBA" id="ARBA00022989"/>
    </source>
</evidence>
<gene>
    <name evidence="7" type="ORF">PGLA2088_LOCUS20417</name>
</gene>
<comment type="similarity">
    <text evidence="2">Belongs to the archaeal/bacterial/fungal opsin family.</text>
</comment>
<reference evidence="7" key="1">
    <citation type="submission" date="2021-02" db="EMBL/GenBank/DDBJ databases">
        <authorList>
            <person name="Dougan E. K."/>
            <person name="Rhodes N."/>
            <person name="Thang M."/>
            <person name="Chan C."/>
        </authorList>
    </citation>
    <scope>NUCLEOTIDE SEQUENCE</scope>
</reference>
<feature type="transmembrane region" description="Helical" evidence="6">
    <location>
        <begin position="73"/>
        <end position="98"/>
    </location>
</feature>
<feature type="transmembrane region" description="Helical" evidence="6">
    <location>
        <begin position="217"/>
        <end position="235"/>
    </location>
</feature>
<protein>
    <submittedName>
        <fullName evidence="7">Uncharacterized protein</fullName>
    </submittedName>
</protein>
<feature type="transmembrane region" description="Helical" evidence="6">
    <location>
        <begin position="35"/>
        <end position="53"/>
    </location>
</feature>
<dbReference type="AlphaFoldDB" id="A0A813JHN1"/>
<dbReference type="Gene3D" id="1.20.1070.10">
    <property type="entry name" value="Rhodopsin 7-helix transmembrane proteins"/>
    <property type="match status" value="1"/>
</dbReference>
<evidence type="ECO:0000313" key="7">
    <source>
        <dbReference type="EMBL" id="CAE8677660.1"/>
    </source>
</evidence>
<dbReference type="Proteomes" id="UP000626109">
    <property type="component" value="Unassembled WGS sequence"/>
</dbReference>
<feature type="transmembrane region" description="Helical" evidence="6">
    <location>
        <begin position="119"/>
        <end position="142"/>
    </location>
</feature>
<evidence type="ECO:0000256" key="6">
    <source>
        <dbReference type="SAM" id="Phobius"/>
    </source>
</evidence>
<dbReference type="Pfam" id="PF01036">
    <property type="entry name" value="Bac_rhodopsin"/>
    <property type="match status" value="1"/>
</dbReference>
<sequence length="344" mass="38285">MVGSAGADEFYNLVVVGPGPSMSGKVRWKAFIKHLCTWWAITLILAVVVFAIVSPDGCPNVGRCSAVHAETSIIYNACAASALGAVLVHELVCLCLTYKSARRAMHIIHNLRDTLIPPALLCATLSVLFIQNVLFAGPTPWYANAMRLGDDNNMDGEPVYTVFYLEWMINLPILLILAGRYALRRPMKEITRPLVVTNVYIILSWAVYFIPSHAGRIVTVVVSFAMYGWCSFDMMRWVFRFRKEHPEAPLTGRPFLTITLIVIFGVYGVVYLCRLCGVLSAVGERMCYSALDFSTKLMVSMAFAGLRSSHYHNMLLDMVVNTNTAFLRSLKKPEPAEQIGRAMS</sequence>
<dbReference type="EMBL" id="CAJNNW010025564">
    <property type="protein sequence ID" value="CAE8677660.1"/>
    <property type="molecule type" value="Genomic_DNA"/>
</dbReference>
<dbReference type="InterPro" id="IPR001425">
    <property type="entry name" value="Arc/bac/fun_rhodopsins"/>
</dbReference>
<feature type="transmembrane region" description="Helical" evidence="6">
    <location>
        <begin position="255"/>
        <end position="282"/>
    </location>
</feature>
<organism evidence="7 8">
    <name type="scientific">Polarella glacialis</name>
    <name type="common">Dinoflagellate</name>
    <dbReference type="NCBI Taxonomy" id="89957"/>
    <lineage>
        <taxon>Eukaryota</taxon>
        <taxon>Sar</taxon>
        <taxon>Alveolata</taxon>
        <taxon>Dinophyceae</taxon>
        <taxon>Suessiales</taxon>
        <taxon>Suessiaceae</taxon>
        <taxon>Polarella</taxon>
    </lineage>
</organism>